<dbReference type="OrthoDB" id="5294869at2"/>
<sequence length="117" mass="12761">MASDQQKFLVLFLIPAAVMDGWAQTDPAEKKAGEEKLKGEWDRWMNEHSSMILSTEAAGKTKRVTSGGVADARNDIIIASIVQADSHDAAAKAFENHPHFQIPQASIEIMPLKQMGG</sequence>
<keyword evidence="2" id="KW-1185">Reference proteome</keyword>
<reference evidence="1 2" key="1">
    <citation type="submission" date="2016-10" db="EMBL/GenBank/DDBJ databases">
        <authorList>
            <person name="de Groot N.N."/>
        </authorList>
    </citation>
    <scope>NUCLEOTIDE SEQUENCE [LARGE SCALE GENOMIC DNA]</scope>
    <source>
        <strain evidence="1 2">NE2</strain>
    </source>
</reference>
<proteinExistence type="predicted"/>
<dbReference type="Proteomes" id="UP000198755">
    <property type="component" value="Unassembled WGS sequence"/>
</dbReference>
<organism evidence="1 2">
    <name type="scientific">Methylocapsa palsarum</name>
    <dbReference type="NCBI Taxonomy" id="1612308"/>
    <lineage>
        <taxon>Bacteria</taxon>
        <taxon>Pseudomonadati</taxon>
        <taxon>Pseudomonadota</taxon>
        <taxon>Alphaproteobacteria</taxon>
        <taxon>Hyphomicrobiales</taxon>
        <taxon>Beijerinckiaceae</taxon>
        <taxon>Methylocapsa</taxon>
    </lineage>
</organism>
<gene>
    <name evidence="1" type="ORF">SAMN05444581_11188</name>
</gene>
<accession>A0A1I4ATQ6</accession>
<dbReference type="RefSeq" id="WP_091683177.1">
    <property type="nucleotide sequence ID" value="NZ_FOSN01000011.1"/>
</dbReference>
<evidence type="ECO:0000313" key="2">
    <source>
        <dbReference type="Proteomes" id="UP000198755"/>
    </source>
</evidence>
<dbReference type="AlphaFoldDB" id="A0A1I4ATQ6"/>
<evidence type="ECO:0008006" key="3">
    <source>
        <dbReference type="Google" id="ProtNLM"/>
    </source>
</evidence>
<name>A0A1I4ATQ6_9HYPH</name>
<protein>
    <recommendedName>
        <fullName evidence="3">YCII-related domain-containing protein</fullName>
    </recommendedName>
</protein>
<dbReference type="EMBL" id="FOSN01000011">
    <property type="protein sequence ID" value="SFK59251.1"/>
    <property type="molecule type" value="Genomic_DNA"/>
</dbReference>
<evidence type="ECO:0000313" key="1">
    <source>
        <dbReference type="EMBL" id="SFK59251.1"/>
    </source>
</evidence>